<feature type="region of interest" description="Disordered" evidence="8">
    <location>
        <begin position="1"/>
        <end position="20"/>
    </location>
</feature>
<dbReference type="InterPro" id="IPR013583">
    <property type="entry name" value="MCTP_C"/>
</dbReference>
<evidence type="ECO:0000256" key="5">
    <source>
        <dbReference type="ARBA" id="ARBA00022837"/>
    </source>
</evidence>
<dbReference type="CDD" id="cd08379">
    <property type="entry name" value="C2D_MCTP_PRT_plant"/>
    <property type="match status" value="1"/>
</dbReference>
<keyword evidence="7 9" id="KW-0472">Membrane</keyword>
<dbReference type="Pfam" id="PF08372">
    <property type="entry name" value="PRT_C"/>
    <property type="match status" value="1"/>
</dbReference>
<feature type="domain" description="C2" evidence="10">
    <location>
        <begin position="43"/>
        <end position="167"/>
    </location>
</feature>
<dbReference type="InterPro" id="IPR047259">
    <property type="entry name" value="QUIRKY-like"/>
</dbReference>
<dbReference type="PANTHER" id="PTHR31425">
    <property type="entry name" value="PHOSPHORIBOSYLANTHRANILATE TRANSFERASE ISOFORM 1"/>
    <property type="match status" value="1"/>
</dbReference>
<keyword evidence="3 9" id="KW-0812">Transmembrane</keyword>
<dbReference type="GO" id="GO:0016020">
    <property type="term" value="C:membrane"/>
    <property type="evidence" value="ECO:0007669"/>
    <property type="project" value="UniProtKB-SubCell"/>
</dbReference>
<dbReference type="InterPro" id="IPR000008">
    <property type="entry name" value="C2_dom"/>
</dbReference>
<keyword evidence="11" id="KW-1185">Reference proteome</keyword>
<proteinExistence type="inferred from homology"/>
<organism evidence="11 12">
    <name type="scientific">Gossypium hirsutum</name>
    <name type="common">Upland cotton</name>
    <name type="synonym">Gossypium mexicanum</name>
    <dbReference type="NCBI Taxonomy" id="3635"/>
    <lineage>
        <taxon>Eukaryota</taxon>
        <taxon>Viridiplantae</taxon>
        <taxon>Streptophyta</taxon>
        <taxon>Embryophyta</taxon>
        <taxon>Tracheophyta</taxon>
        <taxon>Spermatophyta</taxon>
        <taxon>Magnoliopsida</taxon>
        <taxon>eudicotyledons</taxon>
        <taxon>Gunneridae</taxon>
        <taxon>Pentapetalae</taxon>
        <taxon>rosids</taxon>
        <taxon>malvids</taxon>
        <taxon>Malvales</taxon>
        <taxon>Malvaceae</taxon>
        <taxon>Malvoideae</taxon>
        <taxon>Gossypium</taxon>
    </lineage>
</organism>
<dbReference type="GeneID" id="107938514"/>
<dbReference type="CDD" id="cd04019">
    <property type="entry name" value="C2C_MCTP_PRT_plant"/>
    <property type="match status" value="1"/>
</dbReference>
<evidence type="ECO:0000256" key="3">
    <source>
        <dbReference type="ARBA" id="ARBA00022692"/>
    </source>
</evidence>
<evidence type="ECO:0000256" key="4">
    <source>
        <dbReference type="ARBA" id="ARBA00022737"/>
    </source>
</evidence>
<feature type="domain" description="C2" evidence="10">
    <location>
        <begin position="205"/>
        <end position="328"/>
    </location>
</feature>
<dbReference type="InterPro" id="IPR035892">
    <property type="entry name" value="C2_domain_sf"/>
</dbReference>
<dbReference type="PaxDb" id="3635-A0A1U8MK40"/>
<name>A0A1U8MK40_GOSHI</name>
<dbReference type="SUPFAM" id="SSF49562">
    <property type="entry name" value="C2 domain (Calcium/lipid-binding domain, CaLB)"/>
    <property type="match status" value="3"/>
</dbReference>
<evidence type="ECO:0000256" key="7">
    <source>
        <dbReference type="ARBA" id="ARBA00023136"/>
    </source>
</evidence>
<dbReference type="PANTHER" id="PTHR31425:SF26">
    <property type="entry name" value="PROTEIN QUIRKY-LIKE"/>
    <property type="match status" value="1"/>
</dbReference>
<comment type="similarity">
    <text evidence="2">Belongs to the MCTP family.</text>
</comment>
<dbReference type="InterPro" id="IPR047257">
    <property type="entry name" value="C2B_MCTP_PRT_plant"/>
</dbReference>
<dbReference type="InterPro" id="IPR047258">
    <property type="entry name" value="C2C_MCTP_PRT_plant"/>
</dbReference>
<accession>A0A1U8MK40</accession>
<keyword evidence="4" id="KW-0677">Repeat</keyword>
<keyword evidence="6 9" id="KW-1133">Transmembrane helix</keyword>
<dbReference type="SMR" id="A0A1U8MK40"/>
<evidence type="ECO:0000256" key="8">
    <source>
        <dbReference type="SAM" id="MobiDB-lite"/>
    </source>
</evidence>
<evidence type="ECO:0000256" key="6">
    <source>
        <dbReference type="ARBA" id="ARBA00022989"/>
    </source>
</evidence>
<sequence>MFTRQTCSKRLWTSPKPNNNNCRMPENFSLKETKPNIGGGRVSGGREKLTSSFDLVEVTHFLFVRVVKARDLACSNATVGGGVCHPFVEIKIGNYKGSTKYLEMNKPNPEWNQVFAFTKDRIQSLSVEITVREKEFVNDEFIGKIAIDMSDIPTRVPPDSPLAPQWYKLEAEANSSVGELMLILWFGTQADEVFIDAWHSDVASVSGDSITNTRSKVYLAPRLWYLRVNIIEAQDLVVPGDKNRIPEVYVKAALGNVKLRTRVSADKSLNPRWNEDLMFVAAEPFYDHLVLTVVDKNNEEEISLGRCMVHLSEAYIRWLPEPVSAKWYNVEGGGDVVEELKFASKLNMRISLDGGYHVFDESVDCSSDYRATFKGLWPPAIGVLELGIIGASVLVPMKSRDGRETTDAYCVAKYGPKWARTRTVVNSFSPKWNEQYTWEVYDPYTVLFIGIFDNCHLNGEKGPNPKDPSIGKLRIRLSTLSTNRVYTYSYPLIALQPSGVKKMGEIQLALRFTSPSYTSLLAAYARPLFPKMHYIHPLSVYQLDSLRQQAIGILCSRLSSAKPPLRTEVTGCMLDAGYQLWSPRKAKANTERLIDAVHVITEAWKWFDTIKKWNNPAANVLVIVLYLIVVFYPSLVLPTLLIYCFLIGIWQYRKRPRDPTHIDIKLSLADSTNAEEWDEEFDTFPSSKQGDVLRMRYDRLRSMAGKVMVMVGDLATQGERLTALWSWQDPVASAIFLAFCVMAAVVFCSGLVPPRCILVMVGLSVMRPPSFGIDIPCAPQNVFGRLPTKTDCML</sequence>
<reference evidence="12" key="2">
    <citation type="submission" date="2025-08" db="UniProtKB">
        <authorList>
            <consortium name="RefSeq"/>
        </authorList>
    </citation>
    <scope>IDENTIFICATION</scope>
</reference>
<evidence type="ECO:0000256" key="1">
    <source>
        <dbReference type="ARBA" id="ARBA00004141"/>
    </source>
</evidence>
<feature type="domain" description="C2" evidence="10">
    <location>
        <begin position="365"/>
        <end position="490"/>
    </location>
</feature>
<gene>
    <name evidence="12" type="primary">LOC107938514</name>
</gene>
<protein>
    <submittedName>
        <fullName evidence="12">FT-interacting protein 3</fullName>
    </submittedName>
</protein>
<dbReference type="Gene3D" id="2.60.40.150">
    <property type="entry name" value="C2 domain"/>
    <property type="match status" value="3"/>
</dbReference>
<dbReference type="SMART" id="SM00239">
    <property type="entry name" value="C2"/>
    <property type="match status" value="3"/>
</dbReference>
<keyword evidence="5" id="KW-0106">Calcium</keyword>
<dbReference type="InterPro" id="IPR047255">
    <property type="entry name" value="C2D_MCTP_PRT_plant"/>
</dbReference>
<feature type="transmembrane region" description="Helical" evidence="9">
    <location>
        <begin position="731"/>
        <end position="752"/>
    </location>
</feature>
<dbReference type="RefSeq" id="XP_016727182.2">
    <property type="nucleotide sequence ID" value="XM_016871693.2"/>
</dbReference>
<dbReference type="CDD" id="cd08378">
    <property type="entry name" value="C2B_MCTP_PRT_plant"/>
    <property type="match status" value="1"/>
</dbReference>
<evidence type="ECO:0000256" key="9">
    <source>
        <dbReference type="SAM" id="Phobius"/>
    </source>
</evidence>
<dbReference type="GO" id="GO:0046872">
    <property type="term" value="F:metal ion binding"/>
    <property type="evidence" value="ECO:0007669"/>
    <property type="project" value="UniProtKB-KW"/>
</dbReference>
<dbReference type="PROSITE" id="PS50004">
    <property type="entry name" value="C2"/>
    <property type="match status" value="3"/>
</dbReference>
<evidence type="ECO:0000259" key="10">
    <source>
        <dbReference type="PROSITE" id="PS50004"/>
    </source>
</evidence>
<reference evidence="11" key="1">
    <citation type="journal article" date="2020" name="Nat. Genet.">
        <title>Genomic diversifications of five Gossypium allopolyploid species and their impact on cotton improvement.</title>
        <authorList>
            <person name="Chen Z.J."/>
            <person name="Sreedasyam A."/>
            <person name="Ando A."/>
            <person name="Song Q."/>
            <person name="De Santiago L.M."/>
            <person name="Hulse-Kemp A.M."/>
            <person name="Ding M."/>
            <person name="Ye W."/>
            <person name="Kirkbride R.C."/>
            <person name="Jenkins J."/>
            <person name="Plott C."/>
            <person name="Lovell J."/>
            <person name="Lin Y.M."/>
            <person name="Vaughn R."/>
            <person name="Liu B."/>
            <person name="Simpson S."/>
            <person name="Scheffler B.E."/>
            <person name="Wen L."/>
            <person name="Saski C.A."/>
            <person name="Grover C.E."/>
            <person name="Hu G."/>
            <person name="Conover J.L."/>
            <person name="Carlson J.W."/>
            <person name="Shu S."/>
            <person name="Boston L.B."/>
            <person name="Williams M."/>
            <person name="Peterson D.G."/>
            <person name="McGee K."/>
            <person name="Jones D.C."/>
            <person name="Wendel J.F."/>
            <person name="Stelly D.M."/>
            <person name="Grimwood J."/>
            <person name="Schmutz J."/>
        </authorList>
    </citation>
    <scope>NUCLEOTIDE SEQUENCE [LARGE SCALE GENOMIC DNA]</scope>
    <source>
        <strain evidence="11">cv. TM-1</strain>
    </source>
</reference>
<dbReference type="Proteomes" id="UP000818029">
    <property type="component" value="Chromosome A03"/>
</dbReference>
<dbReference type="AlphaFoldDB" id="A0A1U8MK40"/>
<evidence type="ECO:0000256" key="2">
    <source>
        <dbReference type="ARBA" id="ARBA00007923"/>
    </source>
</evidence>
<comment type="subcellular location">
    <subcellularLocation>
        <location evidence="1">Membrane</location>
        <topology evidence="1">Multi-pass membrane protein</topology>
    </subcellularLocation>
</comment>
<dbReference type="STRING" id="3635.A0A1U8MK40"/>
<feature type="transmembrane region" description="Helical" evidence="9">
    <location>
        <begin position="620"/>
        <end position="650"/>
    </location>
</feature>
<evidence type="ECO:0000313" key="12">
    <source>
        <dbReference type="RefSeq" id="XP_016727182.2"/>
    </source>
</evidence>
<dbReference type="KEGG" id="ghi:107938514"/>
<evidence type="ECO:0000313" key="11">
    <source>
        <dbReference type="Proteomes" id="UP000818029"/>
    </source>
</evidence>
<dbReference type="Pfam" id="PF00168">
    <property type="entry name" value="C2"/>
    <property type="match status" value="3"/>
</dbReference>